<accession>A0A9N9INT9</accession>
<evidence type="ECO:0000313" key="2">
    <source>
        <dbReference type="Proteomes" id="UP000789405"/>
    </source>
</evidence>
<dbReference type="EMBL" id="CAJVPY010013904">
    <property type="protein sequence ID" value="CAG8743429.1"/>
    <property type="molecule type" value="Genomic_DNA"/>
</dbReference>
<comment type="caution">
    <text evidence="1">The sequence shown here is derived from an EMBL/GenBank/DDBJ whole genome shotgun (WGS) entry which is preliminary data.</text>
</comment>
<protein>
    <submittedName>
        <fullName evidence="1">4143_t:CDS:1</fullName>
    </submittedName>
</protein>
<dbReference type="Proteomes" id="UP000789405">
    <property type="component" value="Unassembled WGS sequence"/>
</dbReference>
<reference evidence="1" key="1">
    <citation type="submission" date="2021-06" db="EMBL/GenBank/DDBJ databases">
        <authorList>
            <person name="Kallberg Y."/>
            <person name="Tangrot J."/>
            <person name="Rosling A."/>
        </authorList>
    </citation>
    <scope>NUCLEOTIDE SEQUENCE</scope>
    <source>
        <strain evidence="1">MA453B</strain>
    </source>
</reference>
<gene>
    <name evidence="1" type="ORF">DERYTH_LOCUS16213</name>
</gene>
<evidence type="ECO:0000313" key="1">
    <source>
        <dbReference type="EMBL" id="CAG8743429.1"/>
    </source>
</evidence>
<proteinExistence type="predicted"/>
<sequence>MHALSLTVNRGLARCIVCGCANVVATDKSVSHTTPSCFTDKPQLCGRASKMLLLYALFCQPTIR</sequence>
<dbReference type="AlphaFoldDB" id="A0A9N9INT9"/>
<name>A0A9N9INT9_9GLOM</name>
<keyword evidence="2" id="KW-1185">Reference proteome</keyword>
<organism evidence="1 2">
    <name type="scientific">Dentiscutata erythropus</name>
    <dbReference type="NCBI Taxonomy" id="1348616"/>
    <lineage>
        <taxon>Eukaryota</taxon>
        <taxon>Fungi</taxon>
        <taxon>Fungi incertae sedis</taxon>
        <taxon>Mucoromycota</taxon>
        <taxon>Glomeromycotina</taxon>
        <taxon>Glomeromycetes</taxon>
        <taxon>Diversisporales</taxon>
        <taxon>Gigasporaceae</taxon>
        <taxon>Dentiscutata</taxon>
    </lineage>
</organism>